<evidence type="ECO:0000313" key="3">
    <source>
        <dbReference type="EMBL" id="ETN78267.1"/>
    </source>
</evidence>
<feature type="domain" description="UspA" evidence="2">
    <location>
        <begin position="13"/>
        <end position="90"/>
    </location>
</feature>
<dbReference type="InterPro" id="IPR006016">
    <property type="entry name" value="UspA"/>
</dbReference>
<accession>W2TBA3</accession>
<keyword evidence="4" id="KW-1185">Reference proteome</keyword>
<dbReference type="Proteomes" id="UP000053676">
    <property type="component" value="Unassembled WGS sequence"/>
</dbReference>
<gene>
    <name evidence="3" type="ORF">NECAME_18230</name>
</gene>
<dbReference type="KEGG" id="nai:NECAME_18230"/>
<evidence type="ECO:0000256" key="1">
    <source>
        <dbReference type="ARBA" id="ARBA00008791"/>
    </source>
</evidence>
<dbReference type="PRINTS" id="PR01438">
    <property type="entry name" value="UNVRSLSTRESS"/>
</dbReference>
<dbReference type="EMBL" id="KI660001">
    <property type="protein sequence ID" value="ETN78267.1"/>
    <property type="molecule type" value="Genomic_DNA"/>
</dbReference>
<dbReference type="PANTHER" id="PTHR46268">
    <property type="entry name" value="STRESS RESPONSE PROTEIN NHAX"/>
    <property type="match status" value="1"/>
</dbReference>
<dbReference type="SUPFAM" id="SSF52402">
    <property type="entry name" value="Adenine nucleotide alpha hydrolases-like"/>
    <property type="match status" value="1"/>
</dbReference>
<dbReference type="Pfam" id="PF00582">
    <property type="entry name" value="Usp"/>
    <property type="match status" value="1"/>
</dbReference>
<dbReference type="CDD" id="cd00293">
    <property type="entry name" value="USP-like"/>
    <property type="match status" value="1"/>
</dbReference>
<dbReference type="OrthoDB" id="843225at2759"/>
<dbReference type="PANTHER" id="PTHR46268:SF15">
    <property type="entry name" value="UNIVERSAL STRESS PROTEIN HP_0031"/>
    <property type="match status" value="1"/>
</dbReference>
<sequence>MKIGQVALKAAGDELAAYEQQNERAVETALIRTGGTYDDVPHAIDREARHWKAQLVVLGTHGRRGLTRWLLGSVAERTLRLTSVPLLLVPPAGS</sequence>
<organism evidence="3 4">
    <name type="scientific">Necator americanus</name>
    <name type="common">Human hookworm</name>
    <dbReference type="NCBI Taxonomy" id="51031"/>
    <lineage>
        <taxon>Eukaryota</taxon>
        <taxon>Metazoa</taxon>
        <taxon>Ecdysozoa</taxon>
        <taxon>Nematoda</taxon>
        <taxon>Chromadorea</taxon>
        <taxon>Rhabditida</taxon>
        <taxon>Rhabditina</taxon>
        <taxon>Rhabditomorpha</taxon>
        <taxon>Strongyloidea</taxon>
        <taxon>Ancylostomatidae</taxon>
        <taxon>Bunostominae</taxon>
        <taxon>Necator</taxon>
    </lineage>
</organism>
<evidence type="ECO:0000313" key="4">
    <source>
        <dbReference type="Proteomes" id="UP000053676"/>
    </source>
</evidence>
<proteinExistence type="inferred from homology"/>
<name>W2TBA3_NECAM</name>
<dbReference type="Gene3D" id="3.40.50.620">
    <property type="entry name" value="HUPs"/>
    <property type="match status" value="1"/>
</dbReference>
<protein>
    <submittedName>
        <fullName evidence="3">Universal stress family protein</fullName>
    </submittedName>
</protein>
<dbReference type="InterPro" id="IPR006015">
    <property type="entry name" value="Universal_stress_UspA"/>
</dbReference>
<comment type="similarity">
    <text evidence="1">Belongs to the universal stress protein A family.</text>
</comment>
<evidence type="ECO:0000259" key="2">
    <source>
        <dbReference type="Pfam" id="PF00582"/>
    </source>
</evidence>
<dbReference type="AlphaFoldDB" id="W2TBA3"/>
<dbReference type="InterPro" id="IPR014729">
    <property type="entry name" value="Rossmann-like_a/b/a_fold"/>
</dbReference>
<reference evidence="4" key="1">
    <citation type="journal article" date="2014" name="Nat. Genet.">
        <title>Genome of the human hookworm Necator americanus.</title>
        <authorList>
            <person name="Tang Y.T."/>
            <person name="Gao X."/>
            <person name="Rosa B.A."/>
            <person name="Abubucker S."/>
            <person name="Hallsworth-Pepin K."/>
            <person name="Martin J."/>
            <person name="Tyagi R."/>
            <person name="Heizer E."/>
            <person name="Zhang X."/>
            <person name="Bhonagiri-Palsikar V."/>
            <person name="Minx P."/>
            <person name="Warren W.C."/>
            <person name="Wang Q."/>
            <person name="Zhan B."/>
            <person name="Hotez P.J."/>
            <person name="Sternberg P.W."/>
            <person name="Dougall A."/>
            <person name="Gaze S.T."/>
            <person name="Mulvenna J."/>
            <person name="Sotillo J."/>
            <person name="Ranganathan S."/>
            <person name="Rabelo E.M."/>
            <person name="Wilson R.K."/>
            <person name="Felgner P.L."/>
            <person name="Bethony J."/>
            <person name="Hawdon J.M."/>
            <person name="Gasser R.B."/>
            <person name="Loukas A."/>
            <person name="Mitreva M."/>
        </authorList>
    </citation>
    <scope>NUCLEOTIDE SEQUENCE [LARGE SCALE GENOMIC DNA]</scope>
</reference>